<keyword evidence="2" id="KW-1185">Reference proteome</keyword>
<evidence type="ECO:0000313" key="1">
    <source>
        <dbReference type="EMBL" id="MBZ6074841.1"/>
    </source>
</evidence>
<protein>
    <recommendedName>
        <fullName evidence="3">DUF3299 domain-containing protein</fullName>
    </recommendedName>
</protein>
<comment type="caution">
    <text evidence="1">The sequence shown here is derived from an EMBL/GenBank/DDBJ whole genome shotgun (WGS) entry which is preliminary data.</text>
</comment>
<dbReference type="EMBL" id="JAIRBM010000001">
    <property type="protein sequence ID" value="MBZ6074841.1"/>
    <property type="molecule type" value="Genomic_DNA"/>
</dbReference>
<gene>
    <name evidence="1" type="ORF">K9B37_00805</name>
</gene>
<dbReference type="RefSeq" id="WP_224310898.1">
    <property type="nucleotide sequence ID" value="NZ_JAIRBM010000001.1"/>
</dbReference>
<evidence type="ECO:0008006" key="3">
    <source>
        <dbReference type="Google" id="ProtNLM"/>
    </source>
</evidence>
<proteinExistence type="predicted"/>
<organism evidence="1 2">
    <name type="scientific">Microvirga puerhi</name>
    <dbReference type="NCBI Taxonomy" id="2876078"/>
    <lineage>
        <taxon>Bacteria</taxon>
        <taxon>Pseudomonadati</taxon>
        <taxon>Pseudomonadota</taxon>
        <taxon>Alphaproteobacteria</taxon>
        <taxon>Hyphomicrobiales</taxon>
        <taxon>Methylobacteriaceae</taxon>
        <taxon>Microvirga</taxon>
    </lineage>
</organism>
<accession>A0ABS7VH57</accession>
<reference evidence="1 2" key="1">
    <citation type="submission" date="2021-09" db="EMBL/GenBank/DDBJ databases">
        <title>The complete genome sequence of a new microorganism.</title>
        <authorList>
            <person name="Zi Z."/>
        </authorList>
    </citation>
    <scope>NUCLEOTIDE SEQUENCE [LARGE SCALE GENOMIC DNA]</scope>
    <source>
        <strain evidence="1 2">WGZ8</strain>
    </source>
</reference>
<sequence length="146" mass="16035">MITRRHMFAGLGVAPIFVRGVKAASPELTFEQLYGAVGVLGMTISDRVKQLSGLPVRMRGFMAPPLKAEADFFVLTKIPMALCPFCSSDADWPSDIVVVYLGEKQTFVQSNATIEVEGTLEYGSWTDPETGFVSLLRLTRAQFRAV</sequence>
<name>A0ABS7VH57_9HYPH</name>
<evidence type="ECO:0000313" key="2">
    <source>
        <dbReference type="Proteomes" id="UP000704176"/>
    </source>
</evidence>
<dbReference type="Proteomes" id="UP000704176">
    <property type="component" value="Unassembled WGS sequence"/>
</dbReference>